<evidence type="ECO:0000313" key="1">
    <source>
        <dbReference type="EMBL" id="EPQ24759.1"/>
    </source>
</evidence>
<dbReference type="Proteomes" id="UP000014969">
    <property type="component" value="Unassembled WGS sequence"/>
</dbReference>
<accession>A0A829HXY4</accession>
<organism evidence="1 2">
    <name type="scientific">Mycobacteroides abscessus subsp. bolletii CRM-0020</name>
    <dbReference type="NCBI Taxonomy" id="1306401"/>
    <lineage>
        <taxon>Bacteria</taxon>
        <taxon>Bacillati</taxon>
        <taxon>Actinomycetota</taxon>
        <taxon>Actinomycetes</taxon>
        <taxon>Mycobacteriales</taxon>
        <taxon>Mycobacteriaceae</taxon>
        <taxon>Mycobacteroides</taxon>
        <taxon>Mycobacteroides abscessus</taxon>
    </lineage>
</organism>
<sequence length="166" mass="18131">MKAKLTALAVVLVLTAAAMVGFITWQVRGHQEERPEISVFTHGTLVRVGPLLYCDRTLTKCDPPGHIAELSVNDAEPVQLSVESQISRGPWAITPAYADLAAPSTKYGDQMIYWDHRTTATVPTVDRAGRKLVGIEVAVPTVGVDEFGEQVFKARATWSVATVWKD</sequence>
<name>A0A829HXY4_9MYCO</name>
<comment type="caution">
    <text evidence="1">The sequence shown here is derived from an EMBL/GenBank/DDBJ whole genome shotgun (WGS) entry which is preliminary data.</text>
</comment>
<dbReference type="InterPro" id="IPR024495">
    <property type="entry name" value="DUF2771"/>
</dbReference>
<reference evidence="1 2" key="1">
    <citation type="journal article" date="2013" name="Genome Announc.">
        <title>Genome Sequence of an Epidemic Isolate of Mycobacterium abscessus subsp. bolletii from Rio de Janeiro, Brazil.</title>
        <authorList>
            <person name="Davidson R.M."/>
            <person name="Reynolds P.R."/>
            <person name="Farias-Hesson E."/>
            <person name="Duarte R.S."/>
            <person name="Jackson M."/>
            <person name="Strong M."/>
        </authorList>
    </citation>
    <scope>NUCLEOTIDE SEQUENCE [LARGE SCALE GENOMIC DNA]</scope>
    <source>
        <strain evidence="1 2">CRM-0020</strain>
    </source>
</reference>
<evidence type="ECO:0000313" key="2">
    <source>
        <dbReference type="Proteomes" id="UP000014969"/>
    </source>
</evidence>
<protein>
    <recommendedName>
        <fullName evidence="3">DUF2771 domain-containing protein</fullName>
    </recommendedName>
</protein>
<proteinExistence type="predicted"/>
<evidence type="ECO:0008006" key="3">
    <source>
        <dbReference type="Google" id="ProtNLM"/>
    </source>
</evidence>
<gene>
    <name evidence="1" type="ORF">J108_04125</name>
</gene>
<dbReference type="AlphaFoldDB" id="A0A829HXY4"/>
<dbReference type="Pfam" id="PF10969">
    <property type="entry name" value="DUF2771"/>
    <property type="match status" value="1"/>
</dbReference>
<dbReference type="EMBL" id="ATFQ01000007">
    <property type="protein sequence ID" value="EPQ24759.1"/>
    <property type="molecule type" value="Genomic_DNA"/>
</dbReference>
<dbReference type="RefSeq" id="WP_005063632.1">
    <property type="nucleotide sequence ID" value="NZ_ATFQ01000007.1"/>
</dbReference>